<dbReference type="InterPro" id="IPR010982">
    <property type="entry name" value="Lambda_DNA-bd_dom_sf"/>
</dbReference>
<dbReference type="SUPFAM" id="SSF47413">
    <property type="entry name" value="lambda repressor-like DNA-binding domains"/>
    <property type="match status" value="1"/>
</dbReference>
<proteinExistence type="predicted"/>
<dbReference type="OrthoDB" id="128688at2"/>
<sequence length="347" mass="36948">MGAVTIYDVAERAGVSIKSVSRVLNGRPNVTEELRRKVQEAADALGYRPSLSARGLAGARSYLIAALVDAELTIEHWRSGRGNDYLSRMELGALMECRQAGYHLLIELVDVASPTLERDILAMVSSLRPDGLILTPPVSDSTVVLDALDSRGAAYVRLGAEREPSRGGRVWMDDRRAAYDMTVHLIRLGHRDIGFVVGHPRYAASRARRAGFEAAMGDHGLAVRAEWVAEGDFTFPSGLACAERILGAARRPTAIFASNDDMAFGVVQAAARLGLSIPRDLSVAGFDDAPGAQFSTPQLTTVRQPVSEMAEAAARMLIAGAAGQAAPGPAEVAYALVLRDSTAAPRG</sequence>
<dbReference type="eggNOG" id="COG1609">
    <property type="taxonomic scope" value="Bacteria"/>
</dbReference>
<keyword evidence="2" id="KW-0238">DNA-binding</keyword>
<dbReference type="PRINTS" id="PR00036">
    <property type="entry name" value="HTHLACI"/>
</dbReference>
<dbReference type="EMBL" id="CP000747">
    <property type="protein sequence ID" value="ACG79336.1"/>
    <property type="molecule type" value="Genomic_DNA"/>
</dbReference>
<keyword evidence="6" id="KW-1185">Reference proteome</keyword>
<dbReference type="GO" id="GO:0003700">
    <property type="term" value="F:DNA-binding transcription factor activity"/>
    <property type="evidence" value="ECO:0007669"/>
    <property type="project" value="TreeGrafter"/>
</dbReference>
<dbReference type="InterPro" id="IPR000843">
    <property type="entry name" value="HTH_LacI"/>
</dbReference>
<keyword evidence="1" id="KW-0805">Transcription regulation</keyword>
<evidence type="ECO:0000259" key="4">
    <source>
        <dbReference type="PROSITE" id="PS50932"/>
    </source>
</evidence>
<evidence type="ECO:0000313" key="5">
    <source>
        <dbReference type="EMBL" id="ACG79336.1"/>
    </source>
</evidence>
<evidence type="ECO:0000256" key="3">
    <source>
        <dbReference type="ARBA" id="ARBA00023163"/>
    </source>
</evidence>
<dbReference type="SUPFAM" id="SSF53822">
    <property type="entry name" value="Periplasmic binding protein-like I"/>
    <property type="match status" value="1"/>
</dbReference>
<reference evidence="5 6" key="1">
    <citation type="journal article" date="2008" name="BMC Genomics">
        <title>Complete genome of Phenylobacterium zucineum - a novel facultative intracellular bacterium isolated from human erythroleukemia cell line K562.</title>
        <authorList>
            <person name="Luo Y."/>
            <person name="Xu X."/>
            <person name="Ding Z."/>
            <person name="Liu Z."/>
            <person name="Zhang B."/>
            <person name="Yan Z."/>
            <person name="Sun J."/>
            <person name="Hu S."/>
            <person name="Hu X."/>
        </authorList>
    </citation>
    <scope>NUCLEOTIDE SEQUENCE [LARGE SCALE GENOMIC DNA]</scope>
    <source>
        <strain evidence="5 6">HLK1</strain>
    </source>
</reference>
<dbReference type="InterPro" id="IPR028082">
    <property type="entry name" value="Peripla_BP_I"/>
</dbReference>
<evidence type="ECO:0000256" key="1">
    <source>
        <dbReference type="ARBA" id="ARBA00023015"/>
    </source>
</evidence>
<dbReference type="SMART" id="SM00354">
    <property type="entry name" value="HTH_LACI"/>
    <property type="match status" value="1"/>
</dbReference>
<dbReference type="GO" id="GO:0000976">
    <property type="term" value="F:transcription cis-regulatory region binding"/>
    <property type="evidence" value="ECO:0007669"/>
    <property type="project" value="TreeGrafter"/>
</dbReference>
<dbReference type="Pfam" id="PF00356">
    <property type="entry name" value="LacI"/>
    <property type="match status" value="1"/>
</dbReference>
<organism evidence="5 6">
    <name type="scientific">Phenylobacterium zucineum (strain HLK1)</name>
    <dbReference type="NCBI Taxonomy" id="450851"/>
    <lineage>
        <taxon>Bacteria</taxon>
        <taxon>Pseudomonadati</taxon>
        <taxon>Pseudomonadota</taxon>
        <taxon>Alphaproteobacteria</taxon>
        <taxon>Caulobacterales</taxon>
        <taxon>Caulobacteraceae</taxon>
        <taxon>Phenylobacterium</taxon>
    </lineage>
</organism>
<dbReference type="PANTHER" id="PTHR30146:SF153">
    <property type="entry name" value="LACTOSE OPERON REPRESSOR"/>
    <property type="match status" value="1"/>
</dbReference>
<dbReference type="PANTHER" id="PTHR30146">
    <property type="entry name" value="LACI-RELATED TRANSCRIPTIONAL REPRESSOR"/>
    <property type="match status" value="1"/>
</dbReference>
<evidence type="ECO:0000256" key="2">
    <source>
        <dbReference type="ARBA" id="ARBA00023125"/>
    </source>
</evidence>
<protein>
    <submittedName>
        <fullName evidence="5">Transcriptional regulator, LacI family</fullName>
    </submittedName>
</protein>
<dbReference type="RefSeq" id="WP_012523474.1">
    <property type="nucleotide sequence ID" value="NC_011144.1"/>
</dbReference>
<evidence type="ECO:0000313" key="6">
    <source>
        <dbReference type="Proteomes" id="UP000001868"/>
    </source>
</evidence>
<gene>
    <name evidence="5" type="ordered locus">PHZ_c2927</name>
</gene>
<dbReference type="InterPro" id="IPR046335">
    <property type="entry name" value="LacI/GalR-like_sensor"/>
</dbReference>
<dbReference type="PROSITE" id="PS50932">
    <property type="entry name" value="HTH_LACI_2"/>
    <property type="match status" value="1"/>
</dbReference>
<dbReference type="STRING" id="450851.PHZ_c2927"/>
<dbReference type="CDD" id="cd01392">
    <property type="entry name" value="HTH_LacI"/>
    <property type="match status" value="1"/>
</dbReference>
<feature type="domain" description="HTH lacI-type" evidence="4">
    <location>
        <begin position="4"/>
        <end position="58"/>
    </location>
</feature>
<dbReference type="AlphaFoldDB" id="B4R8X1"/>
<dbReference type="Gene3D" id="1.10.260.40">
    <property type="entry name" value="lambda repressor-like DNA-binding domains"/>
    <property type="match status" value="1"/>
</dbReference>
<accession>B4R8X1</accession>
<dbReference type="CDD" id="cd01545">
    <property type="entry name" value="PBP1_SalR"/>
    <property type="match status" value="1"/>
</dbReference>
<dbReference type="Pfam" id="PF13377">
    <property type="entry name" value="Peripla_BP_3"/>
    <property type="match status" value="1"/>
</dbReference>
<dbReference type="Proteomes" id="UP000001868">
    <property type="component" value="Chromosome"/>
</dbReference>
<name>B4R8X1_PHEZH</name>
<keyword evidence="3" id="KW-0804">Transcription</keyword>
<dbReference type="HOGENOM" id="CLU_037628_6_4_5"/>
<dbReference type="KEGG" id="pzu:PHZ_c2927"/>
<dbReference type="PROSITE" id="PS00356">
    <property type="entry name" value="HTH_LACI_1"/>
    <property type="match status" value="1"/>
</dbReference>
<dbReference type="Gene3D" id="3.40.50.2300">
    <property type="match status" value="2"/>
</dbReference>